<evidence type="ECO:0000256" key="1">
    <source>
        <dbReference type="ARBA" id="ARBA00023239"/>
    </source>
</evidence>
<dbReference type="GO" id="GO:0004312">
    <property type="term" value="F:fatty acid synthase activity"/>
    <property type="evidence" value="ECO:0007669"/>
    <property type="project" value="InterPro"/>
</dbReference>
<dbReference type="CDD" id="cd03449">
    <property type="entry name" value="R_hydratase"/>
    <property type="match status" value="1"/>
</dbReference>
<gene>
    <name evidence="3" type="ORF">NHF51_08985</name>
</gene>
<dbReference type="Pfam" id="PF01575">
    <property type="entry name" value="MaoC_dehydratas"/>
    <property type="match status" value="1"/>
</dbReference>
<protein>
    <submittedName>
        <fullName evidence="3">MaoC family dehydratase</fullName>
    </submittedName>
</protein>
<keyword evidence="4" id="KW-1185">Reference proteome</keyword>
<dbReference type="GO" id="GO:0006633">
    <property type="term" value="P:fatty acid biosynthetic process"/>
    <property type="evidence" value="ECO:0007669"/>
    <property type="project" value="InterPro"/>
</dbReference>
<accession>A0AAE9MKL0</accession>
<name>A0AAE9MKL0_9GAMM</name>
<evidence type="ECO:0000259" key="2">
    <source>
        <dbReference type="Pfam" id="PF01575"/>
    </source>
</evidence>
<sequence length="136" mass="14290">MSAATTPLFVGQKASLSKRFGPAEVGAFAGLSEDFNPLHLDPVFAASTPFERPIVHGMLLASLFSGLLGQQLPGKGSVYLGQTLSFKQPVFVGEEVLAEVEVIAIRDDKPIVTLATRIFTQSGALAVTGEAVVKFG</sequence>
<proteinExistence type="predicted"/>
<evidence type="ECO:0000313" key="4">
    <source>
        <dbReference type="Proteomes" id="UP001056890"/>
    </source>
</evidence>
<dbReference type="InterPro" id="IPR003965">
    <property type="entry name" value="Fatty_acid_synthase"/>
</dbReference>
<dbReference type="InterPro" id="IPR050965">
    <property type="entry name" value="UPF0336/Enoyl-CoA_hydratase"/>
</dbReference>
<dbReference type="EMBL" id="CP099717">
    <property type="protein sequence ID" value="USV59251.1"/>
    <property type="molecule type" value="Genomic_DNA"/>
</dbReference>
<dbReference type="FunFam" id="3.10.129.10:FF:000042">
    <property type="entry name" value="MaoC domain protein dehydratase"/>
    <property type="match status" value="1"/>
</dbReference>
<feature type="domain" description="MaoC-like" evidence="2">
    <location>
        <begin position="19"/>
        <end position="111"/>
    </location>
</feature>
<reference evidence="3" key="1">
    <citation type="submission" date="2022-06" db="EMBL/GenBank/DDBJ databases">
        <title>Complete Genome of Aeromonas sp. Strain SOD01 Isolated from an Urban Freshwater Stream.</title>
        <authorList>
            <person name="Williams L.E."/>
            <person name="Brysgel T."/>
            <person name="Capestro E.M."/>
            <person name="Foltz G.V."/>
            <person name="Gardner A.E."/>
            <person name="Ingrassia J."/>
            <person name="Peterson E."/>
            <person name="Arruda J."/>
            <person name="Flaherty I."/>
            <person name="Hunt M."/>
            <person name="Pappas G."/>
            <person name="Ramsaran S."/>
            <person name="Rocha M."/>
        </authorList>
    </citation>
    <scope>NUCLEOTIDE SEQUENCE</scope>
    <source>
        <strain evidence="3">SOD01</strain>
    </source>
</reference>
<dbReference type="PRINTS" id="PR01483">
    <property type="entry name" value="FASYNTHASE"/>
</dbReference>
<organism evidence="3 4">
    <name type="scientific">Aeromonas encheleia</name>
    <dbReference type="NCBI Taxonomy" id="73010"/>
    <lineage>
        <taxon>Bacteria</taxon>
        <taxon>Pseudomonadati</taxon>
        <taxon>Pseudomonadota</taxon>
        <taxon>Gammaproteobacteria</taxon>
        <taxon>Aeromonadales</taxon>
        <taxon>Aeromonadaceae</taxon>
        <taxon>Aeromonas</taxon>
    </lineage>
</organism>
<dbReference type="AlphaFoldDB" id="A0AAE9MKL0"/>
<dbReference type="GO" id="GO:0019171">
    <property type="term" value="F:(3R)-hydroxyacyl-[acyl-carrier-protein] dehydratase activity"/>
    <property type="evidence" value="ECO:0007669"/>
    <property type="project" value="TreeGrafter"/>
</dbReference>
<dbReference type="Gene3D" id="3.10.129.10">
    <property type="entry name" value="Hotdog Thioesterase"/>
    <property type="match status" value="1"/>
</dbReference>
<dbReference type="PANTHER" id="PTHR43437">
    <property type="entry name" value="HYDROXYACYL-THIOESTER DEHYDRATASE TYPE 2, MITOCHONDRIAL-RELATED"/>
    <property type="match status" value="1"/>
</dbReference>
<dbReference type="SUPFAM" id="SSF54637">
    <property type="entry name" value="Thioesterase/thiol ester dehydrase-isomerase"/>
    <property type="match status" value="1"/>
</dbReference>
<evidence type="ECO:0000313" key="3">
    <source>
        <dbReference type="EMBL" id="USV59251.1"/>
    </source>
</evidence>
<dbReference type="InterPro" id="IPR002539">
    <property type="entry name" value="MaoC-like_dom"/>
</dbReference>
<dbReference type="PANTHER" id="PTHR43437:SF3">
    <property type="entry name" value="HYDROXYACYL-THIOESTER DEHYDRATASE TYPE 2, MITOCHONDRIAL"/>
    <property type="match status" value="1"/>
</dbReference>
<dbReference type="GO" id="GO:0005835">
    <property type="term" value="C:fatty acid synthase complex"/>
    <property type="evidence" value="ECO:0007669"/>
    <property type="project" value="InterPro"/>
</dbReference>
<dbReference type="InterPro" id="IPR029069">
    <property type="entry name" value="HotDog_dom_sf"/>
</dbReference>
<keyword evidence="1" id="KW-0456">Lyase</keyword>
<dbReference type="Proteomes" id="UP001056890">
    <property type="component" value="Chromosome"/>
</dbReference>
<dbReference type="RefSeq" id="WP_042652283.1">
    <property type="nucleotide sequence ID" value="NZ_CAWMEL010000011.1"/>
</dbReference>